<dbReference type="OMA" id="CYGRCNC"/>
<evidence type="ECO:0000256" key="1">
    <source>
        <dbReference type="SAM" id="MobiDB-lite"/>
    </source>
</evidence>
<feature type="region of interest" description="Disordered" evidence="1">
    <location>
        <begin position="173"/>
        <end position="194"/>
    </location>
</feature>
<keyword evidence="4" id="KW-1185">Reference proteome</keyword>
<dbReference type="Gene3D" id="2.10.25.10">
    <property type="entry name" value="Laminin"/>
    <property type="match status" value="1"/>
</dbReference>
<feature type="region of interest" description="Disordered" evidence="1">
    <location>
        <begin position="219"/>
        <end position="248"/>
    </location>
</feature>
<sequence>MLLRHSLALAMFRLALIFGLYLPLYSPISGSSICGRNEVQVACGNPCPKSCYPQRCVDVLCYGRCNCIGGYRRVNKYQGPCVLPSECGRYPMWEIHKQTTNKGRSKRIQFQHQPINTQRQQRHLKDRRNKTTKINPRSVKEPGNYADLWTTPRDTMAYDYFDLKHKFVFEEMTTRKRSKPSTTSKPATTESPFMDLWATPRDAEAYHLFDHKPPWDFGDMTTKRHAKPLTTPKPATTESPFIQEHIQR</sequence>
<dbReference type="HOGENOM" id="CLU_1121102_0_0_1"/>
<proteinExistence type="predicted"/>
<dbReference type="AlphaFoldDB" id="B4GIT1"/>
<feature type="region of interest" description="Disordered" evidence="1">
    <location>
        <begin position="114"/>
        <end position="139"/>
    </location>
</feature>
<protein>
    <submittedName>
        <fullName evidence="3">GL17263</fullName>
    </submittedName>
</protein>
<reference evidence="3 4" key="1">
    <citation type="journal article" date="2007" name="Nature">
        <title>Evolution of genes and genomes on the Drosophila phylogeny.</title>
        <authorList>
            <consortium name="Drosophila 12 Genomes Consortium"/>
            <person name="Clark A.G."/>
            <person name="Eisen M.B."/>
            <person name="Smith D.R."/>
            <person name="Bergman C.M."/>
            <person name="Oliver B."/>
            <person name="Markow T.A."/>
            <person name="Kaufman T.C."/>
            <person name="Kellis M."/>
            <person name="Gelbart W."/>
            <person name="Iyer V.N."/>
            <person name="Pollard D.A."/>
            <person name="Sackton T.B."/>
            <person name="Larracuente A.M."/>
            <person name="Singh N.D."/>
            <person name="Abad J.P."/>
            <person name="Abt D.N."/>
            <person name="Adryan B."/>
            <person name="Aguade M."/>
            <person name="Akashi H."/>
            <person name="Anderson W.W."/>
            <person name="Aquadro C.F."/>
            <person name="Ardell D.H."/>
            <person name="Arguello R."/>
            <person name="Artieri C.G."/>
            <person name="Barbash D.A."/>
            <person name="Barker D."/>
            <person name="Barsanti P."/>
            <person name="Batterham P."/>
            <person name="Batzoglou S."/>
            <person name="Begun D."/>
            <person name="Bhutkar A."/>
            <person name="Blanco E."/>
            <person name="Bosak S.A."/>
            <person name="Bradley R.K."/>
            <person name="Brand A.D."/>
            <person name="Brent M.R."/>
            <person name="Brooks A.N."/>
            <person name="Brown R.H."/>
            <person name="Butlin R.K."/>
            <person name="Caggese C."/>
            <person name="Calvi B.R."/>
            <person name="Bernardo de Carvalho A."/>
            <person name="Caspi A."/>
            <person name="Castrezana S."/>
            <person name="Celniker S.E."/>
            <person name="Chang J.L."/>
            <person name="Chapple C."/>
            <person name="Chatterji S."/>
            <person name="Chinwalla A."/>
            <person name="Civetta A."/>
            <person name="Clifton S.W."/>
            <person name="Comeron J.M."/>
            <person name="Costello J.C."/>
            <person name="Coyne J.A."/>
            <person name="Daub J."/>
            <person name="David R.G."/>
            <person name="Delcher A.L."/>
            <person name="Delehaunty K."/>
            <person name="Do C.B."/>
            <person name="Ebling H."/>
            <person name="Edwards K."/>
            <person name="Eickbush T."/>
            <person name="Evans J.D."/>
            <person name="Filipski A."/>
            <person name="Findeiss S."/>
            <person name="Freyhult E."/>
            <person name="Fulton L."/>
            <person name="Fulton R."/>
            <person name="Garcia A.C."/>
            <person name="Gardiner A."/>
            <person name="Garfield D.A."/>
            <person name="Garvin B.E."/>
            <person name="Gibson G."/>
            <person name="Gilbert D."/>
            <person name="Gnerre S."/>
            <person name="Godfrey J."/>
            <person name="Good R."/>
            <person name="Gotea V."/>
            <person name="Gravely B."/>
            <person name="Greenberg A.J."/>
            <person name="Griffiths-Jones S."/>
            <person name="Gross S."/>
            <person name="Guigo R."/>
            <person name="Gustafson E.A."/>
            <person name="Haerty W."/>
            <person name="Hahn M.W."/>
            <person name="Halligan D.L."/>
            <person name="Halpern A.L."/>
            <person name="Halter G.M."/>
            <person name="Han M.V."/>
            <person name="Heger A."/>
            <person name="Hillier L."/>
            <person name="Hinrichs A.S."/>
            <person name="Holmes I."/>
            <person name="Hoskins R.A."/>
            <person name="Hubisz M.J."/>
            <person name="Hultmark D."/>
            <person name="Huntley M.A."/>
            <person name="Jaffe D.B."/>
            <person name="Jagadeeshan S."/>
            <person name="Jeck W.R."/>
            <person name="Johnson J."/>
            <person name="Jones C.D."/>
            <person name="Jordan W.C."/>
            <person name="Karpen G.H."/>
            <person name="Kataoka E."/>
            <person name="Keightley P.D."/>
            <person name="Kheradpour P."/>
            <person name="Kirkness E.F."/>
            <person name="Koerich L.B."/>
            <person name="Kristiansen K."/>
            <person name="Kudrna D."/>
            <person name="Kulathinal R.J."/>
            <person name="Kumar S."/>
            <person name="Kwok R."/>
            <person name="Lander E."/>
            <person name="Langley C.H."/>
            <person name="Lapoint R."/>
            <person name="Lazzaro B.P."/>
            <person name="Lee S.J."/>
            <person name="Levesque L."/>
            <person name="Li R."/>
            <person name="Lin C.F."/>
            <person name="Lin M.F."/>
            <person name="Lindblad-Toh K."/>
            <person name="Llopart A."/>
            <person name="Long M."/>
            <person name="Low L."/>
            <person name="Lozovsky E."/>
            <person name="Lu J."/>
            <person name="Luo M."/>
            <person name="Machado C.A."/>
            <person name="Makalowski W."/>
            <person name="Marzo M."/>
            <person name="Matsuda M."/>
            <person name="Matzkin L."/>
            <person name="McAllister B."/>
            <person name="McBride C.S."/>
            <person name="McKernan B."/>
            <person name="McKernan K."/>
            <person name="Mendez-Lago M."/>
            <person name="Minx P."/>
            <person name="Mollenhauer M.U."/>
            <person name="Montooth K."/>
            <person name="Mount S.M."/>
            <person name="Mu X."/>
            <person name="Myers E."/>
            <person name="Negre B."/>
            <person name="Newfeld S."/>
            <person name="Nielsen R."/>
            <person name="Noor M.A."/>
            <person name="O'Grady P."/>
            <person name="Pachter L."/>
            <person name="Papaceit M."/>
            <person name="Parisi M.J."/>
            <person name="Parisi M."/>
            <person name="Parts L."/>
            <person name="Pedersen J.S."/>
            <person name="Pesole G."/>
            <person name="Phillippy A.M."/>
            <person name="Ponting C.P."/>
            <person name="Pop M."/>
            <person name="Porcelli D."/>
            <person name="Powell J.R."/>
            <person name="Prohaska S."/>
            <person name="Pruitt K."/>
            <person name="Puig M."/>
            <person name="Quesneville H."/>
            <person name="Ram K.R."/>
            <person name="Rand D."/>
            <person name="Rasmussen M.D."/>
            <person name="Reed L.K."/>
            <person name="Reenan R."/>
            <person name="Reily A."/>
            <person name="Remington K.A."/>
            <person name="Rieger T.T."/>
            <person name="Ritchie M.G."/>
            <person name="Robin C."/>
            <person name="Rogers Y.H."/>
            <person name="Rohde C."/>
            <person name="Rozas J."/>
            <person name="Rubenfield M.J."/>
            <person name="Ruiz A."/>
            <person name="Russo S."/>
            <person name="Salzberg S.L."/>
            <person name="Sanchez-Gracia A."/>
            <person name="Saranga D.J."/>
            <person name="Sato H."/>
            <person name="Schaeffer S.W."/>
            <person name="Schatz M.C."/>
            <person name="Schlenke T."/>
            <person name="Schwartz R."/>
            <person name="Segarra C."/>
            <person name="Singh R.S."/>
            <person name="Sirot L."/>
            <person name="Sirota M."/>
            <person name="Sisneros N.B."/>
            <person name="Smith C.D."/>
            <person name="Smith T.F."/>
            <person name="Spieth J."/>
            <person name="Stage D.E."/>
            <person name="Stark A."/>
            <person name="Stephan W."/>
            <person name="Strausberg R.L."/>
            <person name="Strempel S."/>
            <person name="Sturgill D."/>
            <person name="Sutton G."/>
            <person name="Sutton G.G."/>
            <person name="Tao W."/>
            <person name="Teichmann S."/>
            <person name="Tobari Y.N."/>
            <person name="Tomimura Y."/>
            <person name="Tsolas J.M."/>
            <person name="Valente V.L."/>
            <person name="Venter E."/>
            <person name="Venter J.C."/>
            <person name="Vicario S."/>
            <person name="Vieira F.G."/>
            <person name="Vilella A.J."/>
            <person name="Villasante A."/>
            <person name="Walenz B."/>
            <person name="Wang J."/>
            <person name="Wasserman M."/>
            <person name="Watts T."/>
            <person name="Wilson D."/>
            <person name="Wilson R.K."/>
            <person name="Wing R.A."/>
            <person name="Wolfner M.F."/>
            <person name="Wong A."/>
            <person name="Wong G.K."/>
            <person name="Wu C.I."/>
            <person name="Wu G."/>
            <person name="Yamamoto D."/>
            <person name="Yang H.P."/>
            <person name="Yang S.P."/>
            <person name="Yorke J.A."/>
            <person name="Yoshida K."/>
            <person name="Zdobnov E."/>
            <person name="Zhang P."/>
            <person name="Zhang Y."/>
            <person name="Zimin A.V."/>
            <person name="Baldwin J."/>
            <person name="Abdouelleil A."/>
            <person name="Abdulkadir J."/>
            <person name="Abebe A."/>
            <person name="Abera B."/>
            <person name="Abreu J."/>
            <person name="Acer S.C."/>
            <person name="Aftuck L."/>
            <person name="Alexander A."/>
            <person name="An P."/>
            <person name="Anderson E."/>
            <person name="Anderson S."/>
            <person name="Arachi H."/>
            <person name="Azer M."/>
            <person name="Bachantsang P."/>
            <person name="Barry A."/>
            <person name="Bayul T."/>
            <person name="Berlin A."/>
            <person name="Bessette D."/>
            <person name="Bloom T."/>
            <person name="Blye J."/>
            <person name="Boguslavskiy L."/>
            <person name="Bonnet C."/>
            <person name="Boukhgalter B."/>
            <person name="Bourzgui I."/>
            <person name="Brown A."/>
            <person name="Cahill P."/>
            <person name="Channer S."/>
            <person name="Cheshatsang Y."/>
            <person name="Chuda L."/>
            <person name="Citroen M."/>
            <person name="Collymore A."/>
            <person name="Cooke P."/>
            <person name="Costello M."/>
            <person name="D'Aco K."/>
            <person name="Daza R."/>
            <person name="De Haan G."/>
            <person name="DeGray S."/>
            <person name="DeMaso C."/>
            <person name="Dhargay N."/>
            <person name="Dooley K."/>
            <person name="Dooley E."/>
            <person name="Doricent M."/>
            <person name="Dorje P."/>
            <person name="Dorjee K."/>
            <person name="Dupes A."/>
            <person name="Elong R."/>
            <person name="Falk J."/>
            <person name="Farina A."/>
            <person name="Faro S."/>
            <person name="Ferguson D."/>
            <person name="Fisher S."/>
            <person name="Foley C.D."/>
            <person name="Franke A."/>
            <person name="Friedrich D."/>
            <person name="Gadbois L."/>
            <person name="Gearin G."/>
            <person name="Gearin C.R."/>
            <person name="Giannoukos G."/>
            <person name="Goode T."/>
            <person name="Graham J."/>
            <person name="Grandbois E."/>
            <person name="Grewal S."/>
            <person name="Gyaltsen K."/>
            <person name="Hafez N."/>
            <person name="Hagos B."/>
            <person name="Hall J."/>
            <person name="Henson C."/>
            <person name="Hollinger A."/>
            <person name="Honan T."/>
            <person name="Huard M.D."/>
            <person name="Hughes L."/>
            <person name="Hurhula B."/>
            <person name="Husby M.E."/>
            <person name="Kamat A."/>
            <person name="Kanga B."/>
            <person name="Kashin S."/>
            <person name="Khazanovich D."/>
            <person name="Kisner P."/>
            <person name="Lance K."/>
            <person name="Lara M."/>
            <person name="Lee W."/>
            <person name="Lennon N."/>
            <person name="Letendre F."/>
            <person name="LeVine R."/>
            <person name="Lipovsky A."/>
            <person name="Liu X."/>
            <person name="Liu J."/>
            <person name="Liu S."/>
            <person name="Lokyitsang T."/>
            <person name="Lokyitsang Y."/>
            <person name="Lubonja R."/>
            <person name="Lui A."/>
            <person name="MacDonald P."/>
            <person name="Magnisalis V."/>
            <person name="Maru K."/>
            <person name="Matthews C."/>
            <person name="McCusker W."/>
            <person name="McDonough S."/>
            <person name="Mehta T."/>
            <person name="Meldrim J."/>
            <person name="Meneus L."/>
            <person name="Mihai O."/>
            <person name="Mihalev A."/>
            <person name="Mihova T."/>
            <person name="Mittelman R."/>
            <person name="Mlenga V."/>
            <person name="Montmayeur A."/>
            <person name="Mulrain L."/>
            <person name="Navidi A."/>
            <person name="Naylor J."/>
            <person name="Negash T."/>
            <person name="Nguyen T."/>
            <person name="Nguyen N."/>
            <person name="Nicol R."/>
            <person name="Norbu C."/>
            <person name="Norbu N."/>
            <person name="Novod N."/>
            <person name="O'Neill B."/>
            <person name="Osman S."/>
            <person name="Markiewicz E."/>
            <person name="Oyono O.L."/>
            <person name="Patti C."/>
            <person name="Phunkhang P."/>
            <person name="Pierre F."/>
            <person name="Priest M."/>
            <person name="Raghuraman S."/>
            <person name="Rege F."/>
            <person name="Reyes R."/>
            <person name="Rise C."/>
            <person name="Rogov P."/>
            <person name="Ross K."/>
            <person name="Ryan E."/>
            <person name="Settipalli S."/>
            <person name="Shea T."/>
            <person name="Sherpa N."/>
            <person name="Shi L."/>
            <person name="Shih D."/>
            <person name="Sparrow T."/>
            <person name="Spaulding J."/>
            <person name="Stalker J."/>
            <person name="Stange-Thomann N."/>
            <person name="Stavropoulos S."/>
            <person name="Stone C."/>
            <person name="Strader C."/>
            <person name="Tesfaye S."/>
            <person name="Thomson T."/>
            <person name="Thoulutsang Y."/>
            <person name="Thoulutsang D."/>
            <person name="Topham K."/>
            <person name="Topping I."/>
            <person name="Tsamla T."/>
            <person name="Vassiliev H."/>
            <person name="Vo A."/>
            <person name="Wangchuk T."/>
            <person name="Wangdi T."/>
            <person name="Weiand M."/>
            <person name="Wilkinson J."/>
            <person name="Wilson A."/>
            <person name="Yadav S."/>
            <person name="Young G."/>
            <person name="Yu Q."/>
            <person name="Zembek L."/>
            <person name="Zhong D."/>
            <person name="Zimmer A."/>
            <person name="Zwirko Z."/>
            <person name="Jaffe D.B."/>
            <person name="Alvarez P."/>
            <person name="Brockman W."/>
            <person name="Butler J."/>
            <person name="Chin C."/>
            <person name="Gnerre S."/>
            <person name="Grabherr M."/>
            <person name="Kleber M."/>
            <person name="Mauceli E."/>
            <person name="MacCallum I."/>
        </authorList>
    </citation>
    <scope>NUCLEOTIDE SEQUENCE [LARGE SCALE GENOMIC DNA]</scope>
    <source>
        <strain evidence="4">MSH-3 / Tucson 14011-0111.49</strain>
    </source>
</reference>
<organism evidence="4">
    <name type="scientific">Drosophila persimilis</name>
    <name type="common">Fruit fly</name>
    <dbReference type="NCBI Taxonomy" id="7234"/>
    <lineage>
        <taxon>Eukaryota</taxon>
        <taxon>Metazoa</taxon>
        <taxon>Ecdysozoa</taxon>
        <taxon>Arthropoda</taxon>
        <taxon>Hexapoda</taxon>
        <taxon>Insecta</taxon>
        <taxon>Pterygota</taxon>
        <taxon>Neoptera</taxon>
        <taxon>Endopterygota</taxon>
        <taxon>Diptera</taxon>
        <taxon>Brachycera</taxon>
        <taxon>Muscomorpha</taxon>
        <taxon>Ephydroidea</taxon>
        <taxon>Drosophilidae</taxon>
        <taxon>Drosophila</taxon>
        <taxon>Sophophora</taxon>
    </lineage>
</organism>
<feature type="compositionally biased region" description="Low complexity" evidence="1">
    <location>
        <begin position="228"/>
        <end position="237"/>
    </location>
</feature>
<evidence type="ECO:0000313" key="4">
    <source>
        <dbReference type="Proteomes" id="UP000008744"/>
    </source>
</evidence>
<dbReference type="SUPFAM" id="SSF57567">
    <property type="entry name" value="Serine protease inhibitors"/>
    <property type="match status" value="1"/>
</dbReference>
<name>B4GIT1_DROPE</name>
<dbReference type="Proteomes" id="UP000008744">
    <property type="component" value="Unassembled WGS sequence"/>
</dbReference>
<feature type="signal peptide" evidence="2">
    <location>
        <begin position="1"/>
        <end position="30"/>
    </location>
</feature>
<feature type="chain" id="PRO_5002807002" evidence="2">
    <location>
        <begin position="31"/>
        <end position="248"/>
    </location>
</feature>
<keyword evidence="2" id="KW-0732">Signal</keyword>
<dbReference type="CDD" id="cd19941">
    <property type="entry name" value="TIL"/>
    <property type="match status" value="1"/>
</dbReference>
<gene>
    <name evidence="3" type="primary">Dper\GL17263</name>
    <name evidence="3" type="ORF">Dper_GL17263</name>
</gene>
<accession>B4GIT1</accession>
<feature type="compositionally biased region" description="Low complexity" evidence="1">
    <location>
        <begin position="180"/>
        <end position="192"/>
    </location>
</feature>
<evidence type="ECO:0000313" key="3">
    <source>
        <dbReference type="EMBL" id="EDW35416.1"/>
    </source>
</evidence>
<dbReference type="InterPro" id="IPR036084">
    <property type="entry name" value="Ser_inhib-like_sf"/>
</dbReference>
<dbReference type="EMBL" id="CH479183">
    <property type="protein sequence ID" value="EDW35416.1"/>
    <property type="molecule type" value="Genomic_DNA"/>
</dbReference>
<feature type="compositionally biased region" description="Basic residues" evidence="1">
    <location>
        <begin position="120"/>
        <end position="131"/>
    </location>
</feature>
<evidence type="ECO:0000256" key="2">
    <source>
        <dbReference type="SAM" id="SignalP"/>
    </source>
</evidence>